<dbReference type="EMBL" id="CAXAMM010007903">
    <property type="protein sequence ID" value="CAK9015789.1"/>
    <property type="molecule type" value="Genomic_DNA"/>
</dbReference>
<comment type="similarity">
    <text evidence="1">Belongs to the peptidase C2 family.</text>
</comment>
<feature type="compositionally biased region" description="Acidic residues" evidence="6">
    <location>
        <begin position="30"/>
        <end position="60"/>
    </location>
</feature>
<evidence type="ECO:0000256" key="4">
    <source>
        <dbReference type="ARBA" id="ARBA00022807"/>
    </source>
</evidence>
<dbReference type="Gene3D" id="3.90.70.10">
    <property type="entry name" value="Cysteine proteinases"/>
    <property type="match status" value="1"/>
</dbReference>
<evidence type="ECO:0000313" key="9">
    <source>
        <dbReference type="Proteomes" id="UP001642464"/>
    </source>
</evidence>
<evidence type="ECO:0000313" key="8">
    <source>
        <dbReference type="EMBL" id="CAK9015789.1"/>
    </source>
</evidence>
<dbReference type="InterPro" id="IPR001300">
    <property type="entry name" value="Peptidase_C2_calpain_cat"/>
</dbReference>
<sequence>MAMRAMRRQLRLGKGLVNTRKKFKRKSADNDNEENEDNEDNEDNEEEEEGRPYYVDEDPQVEPTRGELEETCFTTEHPTRSKIRRLPRENIHTDSKNEFDVKRDECAARVRAIIDGCDDSGKKFFDASFYFDKQENLFPPGTPDDCTVGLPEKCMRLSELFGEDCDVFVESKEGELDDPVDASDIVQGSIGDCFLIGAISGIAAHGAKVLHFWDKEDRGEVDDNAEEVEHEAPIERLIVEYDVNVGVYGVMFFKMGQWEWVVIDDLVPMSPEDSETPLFANCKVGDMELWPMVLEKAYAKLHHNWDAIDGGFSGHAVKDMTGGVMQMLDLHGDDKGYSWKAFLRHAQDSLSVMGCACGDHVEEEEGEGQCGEAKGVNGLIKGHAYTVLSAYGDDGVRIVQVRNPWGNEAEWTGDWSDQSALWEKHPEVAEAVAFEPKEDGTFWISWKDFKYYLGCVEIVRFFPGHWRIMTHYGKAKNNERENTYIVHVAQSGDPNAKAVFVLGQTDPRCAHSIMEDPASEEAHSIQKGAQIWEGTVSERMSLEVAYLGKSAPPSKMQKLKKMKKVLPNGSASTEDAEEVVWVDQRKLKVGYYMVSVAKMEEGIEYYLRVHCTPEGELSSWHLPKGMKSALGFSKFEVEEEDFDEGEEEEDYEDDFTDESGWESCDYD</sequence>
<reference evidence="8 9" key="1">
    <citation type="submission" date="2024-02" db="EMBL/GenBank/DDBJ databases">
        <authorList>
            <person name="Chen Y."/>
            <person name="Shah S."/>
            <person name="Dougan E. K."/>
            <person name="Thang M."/>
            <person name="Chan C."/>
        </authorList>
    </citation>
    <scope>NUCLEOTIDE SEQUENCE [LARGE SCALE GENOMIC DNA]</scope>
</reference>
<dbReference type="GO" id="GO:0006508">
    <property type="term" value="P:proteolysis"/>
    <property type="evidence" value="ECO:0007669"/>
    <property type="project" value="UniProtKB-KW"/>
</dbReference>
<organism evidence="8 9">
    <name type="scientific">Durusdinium trenchii</name>
    <dbReference type="NCBI Taxonomy" id="1381693"/>
    <lineage>
        <taxon>Eukaryota</taxon>
        <taxon>Sar</taxon>
        <taxon>Alveolata</taxon>
        <taxon>Dinophyceae</taxon>
        <taxon>Suessiales</taxon>
        <taxon>Symbiodiniaceae</taxon>
        <taxon>Durusdinium</taxon>
    </lineage>
</organism>
<feature type="active site" evidence="5">
    <location>
        <position position="403"/>
    </location>
</feature>
<dbReference type="GO" id="GO:0008233">
    <property type="term" value="F:peptidase activity"/>
    <property type="evidence" value="ECO:0007669"/>
    <property type="project" value="UniProtKB-KW"/>
</dbReference>
<dbReference type="PROSITE" id="PS50203">
    <property type="entry name" value="CALPAIN_CAT"/>
    <property type="match status" value="1"/>
</dbReference>
<feature type="region of interest" description="Disordered" evidence="6">
    <location>
        <begin position="1"/>
        <end position="66"/>
    </location>
</feature>
<comment type="caution">
    <text evidence="8">The sequence shown here is derived from an EMBL/GenBank/DDBJ whole genome shotgun (WGS) entry which is preliminary data.</text>
</comment>
<dbReference type="InterPro" id="IPR038765">
    <property type="entry name" value="Papain-like_cys_pep_sf"/>
</dbReference>
<feature type="domain" description="Calpain catalytic" evidence="7">
    <location>
        <begin position="123"/>
        <end position="462"/>
    </location>
</feature>
<name>A0ABP0JNX7_9DINO</name>
<dbReference type="SUPFAM" id="SSF54001">
    <property type="entry name" value="Cysteine proteinases"/>
    <property type="match status" value="1"/>
</dbReference>
<dbReference type="PANTHER" id="PTHR10183">
    <property type="entry name" value="CALPAIN"/>
    <property type="match status" value="1"/>
</dbReference>
<evidence type="ECO:0000256" key="5">
    <source>
        <dbReference type="PROSITE-ProRule" id="PRU00239"/>
    </source>
</evidence>
<evidence type="ECO:0000256" key="6">
    <source>
        <dbReference type="SAM" id="MobiDB-lite"/>
    </source>
</evidence>
<evidence type="ECO:0000256" key="3">
    <source>
        <dbReference type="ARBA" id="ARBA00022801"/>
    </source>
</evidence>
<feature type="region of interest" description="Disordered" evidence="6">
    <location>
        <begin position="638"/>
        <end position="667"/>
    </location>
</feature>
<feature type="active site" evidence="5">
    <location>
        <position position="383"/>
    </location>
</feature>
<proteinExistence type="inferred from homology"/>
<dbReference type="PANTHER" id="PTHR10183:SF379">
    <property type="entry name" value="CALPAIN-5"/>
    <property type="match status" value="1"/>
</dbReference>
<dbReference type="PRINTS" id="PR00704">
    <property type="entry name" value="CALPAIN"/>
</dbReference>
<accession>A0ABP0JNX7</accession>
<feature type="compositionally biased region" description="Basic residues" evidence="6">
    <location>
        <begin position="1"/>
        <end position="11"/>
    </location>
</feature>
<dbReference type="InterPro" id="IPR022684">
    <property type="entry name" value="Calpain_cysteine_protease"/>
</dbReference>
<keyword evidence="9" id="KW-1185">Reference proteome</keyword>
<keyword evidence="3 5" id="KW-0378">Hydrolase</keyword>
<evidence type="ECO:0000259" key="7">
    <source>
        <dbReference type="PROSITE" id="PS50203"/>
    </source>
</evidence>
<evidence type="ECO:0000256" key="1">
    <source>
        <dbReference type="ARBA" id="ARBA00007623"/>
    </source>
</evidence>
<dbReference type="Proteomes" id="UP001642464">
    <property type="component" value="Unassembled WGS sequence"/>
</dbReference>
<keyword evidence="4 5" id="KW-0788">Thiol protease</keyword>
<dbReference type="Pfam" id="PF00648">
    <property type="entry name" value="Peptidase_C2"/>
    <property type="match status" value="1"/>
</dbReference>
<gene>
    <name evidence="8" type="ORF">SCF082_LOCUS12912</name>
</gene>
<dbReference type="SMART" id="SM00230">
    <property type="entry name" value="CysPc"/>
    <property type="match status" value="1"/>
</dbReference>
<feature type="active site" evidence="5">
    <location>
        <position position="193"/>
    </location>
</feature>
<protein>
    <submittedName>
        <fullName evidence="8">Calpain-type cysteine protease ADL1 (Phytocalpain ADL1) (Protein ADAXIALIZED LEAF1) (Protein DEFECTIVE KERNEL 1) (OsDEK1) (Protein SHOOTLESS 3)</fullName>
    </submittedName>
</protein>
<keyword evidence="2 5" id="KW-0645">Protease</keyword>
<evidence type="ECO:0000256" key="2">
    <source>
        <dbReference type="ARBA" id="ARBA00022670"/>
    </source>
</evidence>